<feature type="transmembrane region" description="Helical" evidence="1">
    <location>
        <begin position="200"/>
        <end position="220"/>
    </location>
</feature>
<dbReference type="CDD" id="cd00077">
    <property type="entry name" value="HDc"/>
    <property type="match status" value="1"/>
</dbReference>
<dbReference type="Pfam" id="PF13487">
    <property type="entry name" value="HD_5"/>
    <property type="match status" value="1"/>
</dbReference>
<evidence type="ECO:0000313" key="4">
    <source>
        <dbReference type="Proteomes" id="UP000256485"/>
    </source>
</evidence>
<keyword evidence="1" id="KW-1133">Transmembrane helix</keyword>
<evidence type="ECO:0000259" key="2">
    <source>
        <dbReference type="PROSITE" id="PS51832"/>
    </source>
</evidence>
<dbReference type="PROSITE" id="PS51832">
    <property type="entry name" value="HD_GYP"/>
    <property type="match status" value="1"/>
</dbReference>
<comment type="caution">
    <text evidence="3">The sequence shown here is derived from an EMBL/GenBank/DDBJ whole genome shotgun (WGS) entry which is preliminary data.</text>
</comment>
<gene>
    <name evidence="3" type="ORF">DFJ64_0852</name>
</gene>
<dbReference type="PANTHER" id="PTHR45228:SF4">
    <property type="entry name" value="LIPOPROTEIN"/>
    <property type="match status" value="1"/>
</dbReference>
<feature type="transmembrane region" description="Helical" evidence="1">
    <location>
        <begin position="12"/>
        <end position="34"/>
    </location>
</feature>
<feature type="transmembrane region" description="Helical" evidence="1">
    <location>
        <begin position="226"/>
        <end position="243"/>
    </location>
</feature>
<dbReference type="AlphaFoldDB" id="A0A3D9V102"/>
<evidence type="ECO:0000256" key="1">
    <source>
        <dbReference type="SAM" id="Phobius"/>
    </source>
</evidence>
<dbReference type="EMBL" id="QTUC01000001">
    <property type="protein sequence ID" value="REF35472.1"/>
    <property type="molecule type" value="Genomic_DNA"/>
</dbReference>
<dbReference type="PANTHER" id="PTHR45228">
    <property type="entry name" value="CYCLIC DI-GMP PHOSPHODIESTERASE TM_0186-RELATED"/>
    <property type="match status" value="1"/>
</dbReference>
<organism evidence="3 4">
    <name type="scientific">Thermasporomyces composti</name>
    <dbReference type="NCBI Taxonomy" id="696763"/>
    <lineage>
        <taxon>Bacteria</taxon>
        <taxon>Bacillati</taxon>
        <taxon>Actinomycetota</taxon>
        <taxon>Actinomycetes</taxon>
        <taxon>Propionibacteriales</taxon>
        <taxon>Nocardioidaceae</taxon>
        <taxon>Thermasporomyces</taxon>
    </lineage>
</organism>
<name>A0A3D9V102_THECX</name>
<keyword evidence="1" id="KW-0472">Membrane</keyword>
<dbReference type="Gene3D" id="1.10.3210.10">
    <property type="entry name" value="Hypothetical protein af1432"/>
    <property type="match status" value="1"/>
</dbReference>
<feature type="transmembrane region" description="Helical" evidence="1">
    <location>
        <begin position="69"/>
        <end position="87"/>
    </location>
</feature>
<feature type="transmembrane region" description="Helical" evidence="1">
    <location>
        <begin position="93"/>
        <end position="115"/>
    </location>
</feature>
<proteinExistence type="predicted"/>
<feature type="transmembrane region" description="Helical" evidence="1">
    <location>
        <begin position="127"/>
        <end position="145"/>
    </location>
</feature>
<dbReference type="InterPro" id="IPR003607">
    <property type="entry name" value="HD/PDEase_dom"/>
</dbReference>
<feature type="transmembrane region" description="Helical" evidence="1">
    <location>
        <begin position="40"/>
        <end position="57"/>
    </location>
</feature>
<dbReference type="RefSeq" id="WP_115849256.1">
    <property type="nucleotide sequence ID" value="NZ_QTUC01000001.1"/>
</dbReference>
<dbReference type="InterPro" id="IPR052020">
    <property type="entry name" value="Cyclic_di-GMP/3'3'-cGAMP_PDE"/>
</dbReference>
<accession>A0A3D9V102</accession>
<evidence type="ECO:0000313" key="3">
    <source>
        <dbReference type="EMBL" id="REF35472.1"/>
    </source>
</evidence>
<dbReference type="InterPro" id="IPR037522">
    <property type="entry name" value="HD_GYP_dom"/>
</dbReference>
<dbReference type="Proteomes" id="UP000256485">
    <property type="component" value="Unassembled WGS sequence"/>
</dbReference>
<protein>
    <submittedName>
        <fullName evidence="3">HD domain-containing protein</fullName>
    </submittedName>
</protein>
<keyword evidence="4" id="KW-1185">Reference proteome</keyword>
<keyword evidence="1" id="KW-0812">Transmembrane</keyword>
<feature type="transmembrane region" description="Helical" evidence="1">
    <location>
        <begin position="157"/>
        <end position="179"/>
    </location>
</feature>
<dbReference type="SUPFAM" id="SSF109604">
    <property type="entry name" value="HD-domain/PDEase-like"/>
    <property type="match status" value="1"/>
</dbReference>
<sequence length="433" mass="46166">MSGSSLASIRSPSLFDGSAVVVACASVLTVTAVAQTAVRGLVAPMVAVTFGCLIAVGEVVRLRLPDDRVQAPIGLAAALGYALLSHLPHEGRAAHTVLQTVAVTSVGMLVGALPHALAGRATELEGIARRVIVVAGVAAVFRPFVLADDWYAWLDAHPPSCVVLTVLAVLVAWPLEAVLAAGVEASRHAGPFLALLRNELVAFFGIGAAIASTGVLIPLATWEVGLWALPLVIIPLLLAQFAYRRYARIRRTQVQTIRALSRATEVGGYTETGHARRVTELALAIGRELGLSERRLRHLQYAALMHDVGQLSLTDPIPGGATVLLAPEERRRIATLGAEVARKAAMPEEVARIVEAQAEPYRRPHLWEDSSVPLESRIIKVVNAYDDLVGTATTEDARLEALEGLRLGMAYEYDPQVVAALARVLSRSNLIPR</sequence>
<feature type="domain" description="HD-GYP" evidence="2">
    <location>
        <begin position="249"/>
        <end position="433"/>
    </location>
</feature>
<reference evidence="3 4" key="1">
    <citation type="submission" date="2018-08" db="EMBL/GenBank/DDBJ databases">
        <title>Sequencing the genomes of 1000 actinobacteria strains.</title>
        <authorList>
            <person name="Klenk H.-P."/>
        </authorList>
    </citation>
    <scope>NUCLEOTIDE SEQUENCE [LARGE SCALE GENOMIC DNA]</scope>
    <source>
        <strain evidence="3 4">DSM 22891</strain>
    </source>
</reference>
<dbReference type="OrthoDB" id="40937at2"/>